<evidence type="ECO:0000313" key="1">
    <source>
        <dbReference type="EMBL" id="VEL14778.1"/>
    </source>
</evidence>
<evidence type="ECO:0000313" key="2">
    <source>
        <dbReference type="Proteomes" id="UP000784294"/>
    </source>
</evidence>
<comment type="caution">
    <text evidence="1">The sequence shown here is derived from an EMBL/GenBank/DDBJ whole genome shotgun (WGS) entry which is preliminary data.</text>
</comment>
<organism evidence="1 2">
    <name type="scientific">Protopolystoma xenopodis</name>
    <dbReference type="NCBI Taxonomy" id="117903"/>
    <lineage>
        <taxon>Eukaryota</taxon>
        <taxon>Metazoa</taxon>
        <taxon>Spiralia</taxon>
        <taxon>Lophotrochozoa</taxon>
        <taxon>Platyhelminthes</taxon>
        <taxon>Monogenea</taxon>
        <taxon>Polyopisthocotylea</taxon>
        <taxon>Polystomatidea</taxon>
        <taxon>Polystomatidae</taxon>
        <taxon>Protopolystoma</taxon>
    </lineage>
</organism>
<protein>
    <recommendedName>
        <fullName evidence="3">Fibronectin type-III domain-containing protein</fullName>
    </recommendedName>
</protein>
<dbReference type="Proteomes" id="UP000784294">
    <property type="component" value="Unassembled WGS sequence"/>
</dbReference>
<accession>A0A3S5A8S1</accession>
<dbReference type="EMBL" id="CAAALY010022328">
    <property type="protein sequence ID" value="VEL14778.1"/>
    <property type="molecule type" value="Genomic_DNA"/>
</dbReference>
<sequence>MIPNFPLSTPVIKLLAKFLPAIHLFWKPVNSLQRFPNALAAAIQLGNVQFSLEFRERIPREYESKLFHKRSLIAMDQKQILQMHQSFRSVSADKISPDLYSTSNRVRRFLRADPQGWSRPYQLNEETYKQDIVIWDEEILSPGKEYSFRICRRDSKGARQILSPWSDSVDFLHLLPVKPEILSIKPRSPKRLHILWSYSPTEFLERHLENNTQIEEQVSFTIVFLQLPKYWQKYRPDNASSADTSTAFPMTLPSFVRIPLLVDAILAEQQNSESFNHLVESGASLISNIPGLWQLPIRVDHGRKEVTVQGLLPDKIYAFSIYASHSRMSEPAPALATLLRDTSYSLLSDVKVASLDEEHVVVEQMEQQSTRVSGPQETTPD</sequence>
<keyword evidence="2" id="KW-1185">Reference proteome</keyword>
<name>A0A3S5A8S1_9PLAT</name>
<dbReference type="AlphaFoldDB" id="A0A3S5A8S1"/>
<proteinExistence type="predicted"/>
<gene>
    <name evidence="1" type="ORF">PXEA_LOCUS8218</name>
</gene>
<evidence type="ECO:0008006" key="3">
    <source>
        <dbReference type="Google" id="ProtNLM"/>
    </source>
</evidence>
<reference evidence="1" key="1">
    <citation type="submission" date="2018-11" db="EMBL/GenBank/DDBJ databases">
        <authorList>
            <consortium name="Pathogen Informatics"/>
        </authorList>
    </citation>
    <scope>NUCLEOTIDE SEQUENCE</scope>
</reference>